<evidence type="ECO:0000259" key="3">
    <source>
        <dbReference type="Pfam" id="PF00303"/>
    </source>
</evidence>
<dbReference type="PANTHER" id="PTHR11548">
    <property type="entry name" value="THYMIDYLATE SYNTHASE 1"/>
    <property type="match status" value="1"/>
</dbReference>
<keyword evidence="1" id="KW-0489">Methyltransferase</keyword>
<dbReference type="GO" id="GO:0004799">
    <property type="term" value="F:thymidylate synthase activity"/>
    <property type="evidence" value="ECO:0007669"/>
    <property type="project" value="TreeGrafter"/>
</dbReference>
<dbReference type="Pfam" id="PF00303">
    <property type="entry name" value="Thymidylat_synt"/>
    <property type="match status" value="1"/>
</dbReference>
<dbReference type="InterPro" id="IPR036926">
    <property type="entry name" value="Thymidate_synth/dCMP_Mease_sf"/>
</dbReference>
<evidence type="ECO:0000256" key="1">
    <source>
        <dbReference type="ARBA" id="ARBA00022603"/>
    </source>
</evidence>
<comment type="caution">
    <text evidence="4">The sequence shown here is derived from an EMBL/GenBank/DDBJ whole genome shotgun (WGS) entry which is preliminary data.</text>
</comment>
<gene>
    <name evidence="4" type="ORF">CEN92_127</name>
</gene>
<sequence>MEAWEKGGRVATEYDQKGDSLSVDVCLMLEVTQSMGEPLFHRAFPGGLENLELYRREVVEGVHDDWIHPTEKGKWRYTYHERLFAYKVPGMEPIDQIEKVIEQLARVPHSRRALAITWYPWYDPLSLDPPCAEQFWFRIFGDQLYMDMHIRSNDAFKAAFMNMFAFVHLQRLVADRLTERLGRVIVPGRYVHIADSFHIYGRDHADFAKFMELSSSRTLEGRTWRSYEKLFANIWTQAGADADRILDHEAKTGTKGVGIAGIE</sequence>
<evidence type="ECO:0000313" key="4">
    <source>
        <dbReference type="EMBL" id="TSC92105.1"/>
    </source>
</evidence>
<dbReference type="SUPFAM" id="SSF55831">
    <property type="entry name" value="Thymidylate synthase/dCMP hydroxymethylase"/>
    <property type="match status" value="1"/>
</dbReference>
<dbReference type="InterPro" id="IPR023451">
    <property type="entry name" value="Thymidate_synth/dCMP_Mease_dom"/>
</dbReference>
<dbReference type="GO" id="GO:0032259">
    <property type="term" value="P:methylation"/>
    <property type="evidence" value="ECO:0007669"/>
    <property type="project" value="UniProtKB-KW"/>
</dbReference>
<evidence type="ECO:0000313" key="5">
    <source>
        <dbReference type="Proteomes" id="UP000318296"/>
    </source>
</evidence>
<dbReference type="PANTHER" id="PTHR11548:SF1">
    <property type="entry name" value="THYMIDYLATE SYNTHASE 1"/>
    <property type="match status" value="1"/>
</dbReference>
<proteinExistence type="predicted"/>
<protein>
    <submittedName>
        <fullName evidence="4">Thymidylate synthase</fullName>
    </submittedName>
</protein>
<name>A0A554LH03_9BACT</name>
<feature type="domain" description="Thymidylate synthase/dCMP hydroxymethylase" evidence="3">
    <location>
        <begin position="63"/>
        <end position="204"/>
    </location>
</feature>
<accession>A0A554LH03</accession>
<reference evidence="4 5" key="1">
    <citation type="submission" date="2017-07" db="EMBL/GenBank/DDBJ databases">
        <title>Mechanisms for carbon and nitrogen cycling indicate functional differentiation within the Candidate Phyla Radiation.</title>
        <authorList>
            <person name="Danczak R.E."/>
            <person name="Johnston M.D."/>
            <person name="Kenah C."/>
            <person name="Slattery M."/>
            <person name="Wrighton K.C."/>
            <person name="Wilkins M.J."/>
        </authorList>
    </citation>
    <scope>NUCLEOTIDE SEQUENCE [LARGE SCALE GENOMIC DNA]</scope>
    <source>
        <strain evidence="4">Licking1014_96</strain>
    </source>
</reference>
<evidence type="ECO:0000256" key="2">
    <source>
        <dbReference type="ARBA" id="ARBA00022679"/>
    </source>
</evidence>
<dbReference type="EMBL" id="VMGH01000017">
    <property type="protein sequence ID" value="TSC92105.1"/>
    <property type="molecule type" value="Genomic_DNA"/>
</dbReference>
<dbReference type="GO" id="GO:0005829">
    <property type="term" value="C:cytosol"/>
    <property type="evidence" value="ECO:0007669"/>
    <property type="project" value="TreeGrafter"/>
</dbReference>
<dbReference type="Gene3D" id="3.30.572.10">
    <property type="entry name" value="Thymidylate synthase/dCMP hydroxymethylase domain"/>
    <property type="match status" value="1"/>
</dbReference>
<dbReference type="GO" id="GO:0006231">
    <property type="term" value="P:dTMP biosynthetic process"/>
    <property type="evidence" value="ECO:0007669"/>
    <property type="project" value="TreeGrafter"/>
</dbReference>
<dbReference type="Proteomes" id="UP000318296">
    <property type="component" value="Unassembled WGS sequence"/>
</dbReference>
<organism evidence="4 5">
    <name type="scientific">Candidatus Berkelbacteria bacterium Licking1014_96</name>
    <dbReference type="NCBI Taxonomy" id="2017149"/>
    <lineage>
        <taxon>Bacteria</taxon>
        <taxon>Candidatus Berkelbacteria</taxon>
    </lineage>
</organism>
<keyword evidence="2" id="KW-0808">Transferase</keyword>
<dbReference type="AlphaFoldDB" id="A0A554LH03"/>
<dbReference type="InterPro" id="IPR045097">
    <property type="entry name" value="Thymidate_synth/dCMP_Mease"/>
</dbReference>